<name>A0A7J7ITJ6_BUGNE</name>
<sequence length="179" mass="21133">MMEPTGITMTSFSIETNESEFKELSARLYAYIKKMRELRNGAPQLDSHNFFKSVDSMEREMVNLKTLYEKEIMRLRQQCEEMNRQRYQLELQNNKLEVSASELQSQFAAETQKSNSLSVELTTLQKEYYAKEEEYQKSMREVVASASGQMEVNAANRKLDQTLRENMDLHRRYTQQLGR</sequence>
<evidence type="ECO:0000313" key="3">
    <source>
        <dbReference type="Proteomes" id="UP000593567"/>
    </source>
</evidence>
<comment type="caution">
    <text evidence="2">The sequence shown here is derived from an EMBL/GenBank/DDBJ whole genome shotgun (WGS) entry which is preliminary data.</text>
</comment>
<evidence type="ECO:0000313" key="2">
    <source>
        <dbReference type="EMBL" id="KAF6017252.1"/>
    </source>
</evidence>
<proteinExistence type="predicted"/>
<gene>
    <name evidence="2" type="ORF">EB796_024444</name>
</gene>
<dbReference type="Proteomes" id="UP000593567">
    <property type="component" value="Unassembled WGS sequence"/>
</dbReference>
<reference evidence="2" key="1">
    <citation type="submission" date="2020-06" db="EMBL/GenBank/DDBJ databases">
        <title>Draft genome of Bugula neritina, a colonial animal packing powerful symbionts and potential medicines.</title>
        <authorList>
            <person name="Rayko M."/>
        </authorList>
    </citation>
    <scope>NUCLEOTIDE SEQUENCE [LARGE SCALE GENOMIC DNA]</scope>
    <source>
        <strain evidence="2">Kwan_BN1</strain>
    </source>
</reference>
<dbReference type="AlphaFoldDB" id="A0A7J7ITJ6"/>
<evidence type="ECO:0000256" key="1">
    <source>
        <dbReference type="SAM" id="Coils"/>
    </source>
</evidence>
<organism evidence="2 3">
    <name type="scientific">Bugula neritina</name>
    <name type="common">Brown bryozoan</name>
    <name type="synonym">Sertularia neritina</name>
    <dbReference type="NCBI Taxonomy" id="10212"/>
    <lineage>
        <taxon>Eukaryota</taxon>
        <taxon>Metazoa</taxon>
        <taxon>Spiralia</taxon>
        <taxon>Lophotrochozoa</taxon>
        <taxon>Bryozoa</taxon>
        <taxon>Gymnolaemata</taxon>
        <taxon>Cheilostomatida</taxon>
        <taxon>Flustrina</taxon>
        <taxon>Buguloidea</taxon>
        <taxon>Bugulidae</taxon>
        <taxon>Bugula</taxon>
    </lineage>
</organism>
<accession>A0A7J7ITJ6</accession>
<dbReference type="Gene3D" id="1.20.5.1160">
    <property type="entry name" value="Vasodilator-stimulated phosphoprotein"/>
    <property type="match status" value="1"/>
</dbReference>
<keyword evidence="3" id="KW-1185">Reference proteome</keyword>
<dbReference type="EMBL" id="VXIV02003419">
    <property type="protein sequence ID" value="KAF6017252.1"/>
    <property type="molecule type" value="Genomic_DNA"/>
</dbReference>
<feature type="coiled-coil region" evidence="1">
    <location>
        <begin position="65"/>
        <end position="106"/>
    </location>
</feature>
<protein>
    <submittedName>
        <fullName evidence="2">LMNTD1</fullName>
    </submittedName>
</protein>
<keyword evidence="1" id="KW-0175">Coiled coil</keyword>